<evidence type="ECO:0000259" key="10">
    <source>
        <dbReference type="SMART" id="SM00487"/>
    </source>
</evidence>
<dbReference type="InterPro" id="IPR041679">
    <property type="entry name" value="DNA2/NAM7-like_C"/>
</dbReference>
<organism evidence="11 12">
    <name type="scientific">Adhaeretor mobilis</name>
    <dbReference type="NCBI Taxonomy" id="1930276"/>
    <lineage>
        <taxon>Bacteria</taxon>
        <taxon>Pseudomonadati</taxon>
        <taxon>Planctomycetota</taxon>
        <taxon>Planctomycetia</taxon>
        <taxon>Pirellulales</taxon>
        <taxon>Lacipirellulaceae</taxon>
        <taxon>Adhaeretor</taxon>
    </lineage>
</organism>
<dbReference type="Proteomes" id="UP000319852">
    <property type="component" value="Chromosome"/>
</dbReference>
<dbReference type="InterPro" id="IPR027417">
    <property type="entry name" value="P-loop_NTPase"/>
</dbReference>
<dbReference type="Gene3D" id="2.40.30.270">
    <property type="match status" value="1"/>
</dbReference>
<keyword evidence="6 11" id="KW-0378">Hydrolase</keyword>
<dbReference type="SMART" id="SM00487">
    <property type="entry name" value="DEXDc"/>
    <property type="match status" value="1"/>
</dbReference>
<keyword evidence="4" id="KW-0963">Cytoplasm</keyword>
<name>A0A517MUA1_9BACT</name>
<dbReference type="CDD" id="cd18808">
    <property type="entry name" value="SF1_C_Upf1"/>
    <property type="match status" value="1"/>
</dbReference>
<keyword evidence="12" id="KW-1185">Reference proteome</keyword>
<protein>
    <recommendedName>
        <fullName evidence="3">DNA helicase</fullName>
        <ecNumber evidence="3">3.6.4.12</ecNumber>
    </recommendedName>
</protein>
<dbReference type="PANTHER" id="PTHR43788">
    <property type="entry name" value="DNA2/NAM7 HELICASE FAMILY MEMBER"/>
    <property type="match status" value="1"/>
</dbReference>
<dbReference type="InterPro" id="IPR050534">
    <property type="entry name" value="Coronavir_polyprotein_1ab"/>
</dbReference>
<comment type="similarity">
    <text evidence="2">Belongs to the DNA2/NAM7 helicase family.</text>
</comment>
<proteinExistence type="inferred from homology"/>
<dbReference type="PANTHER" id="PTHR43788:SF8">
    <property type="entry name" value="DNA-BINDING PROTEIN SMUBP-2"/>
    <property type="match status" value="1"/>
</dbReference>
<evidence type="ECO:0000256" key="6">
    <source>
        <dbReference type="ARBA" id="ARBA00022801"/>
    </source>
</evidence>
<dbReference type="CDD" id="cd18044">
    <property type="entry name" value="DEXXQc_SMUBP2"/>
    <property type="match status" value="1"/>
</dbReference>
<dbReference type="Pfam" id="PF13086">
    <property type="entry name" value="AAA_11"/>
    <property type="match status" value="1"/>
</dbReference>
<dbReference type="Gene3D" id="3.40.50.300">
    <property type="entry name" value="P-loop containing nucleotide triphosphate hydrolases"/>
    <property type="match status" value="2"/>
</dbReference>
<reference evidence="11 12" key="1">
    <citation type="submission" date="2019-02" db="EMBL/GenBank/DDBJ databases">
        <title>Deep-cultivation of Planctomycetes and their phenomic and genomic characterization uncovers novel biology.</title>
        <authorList>
            <person name="Wiegand S."/>
            <person name="Jogler M."/>
            <person name="Boedeker C."/>
            <person name="Pinto D."/>
            <person name="Vollmers J."/>
            <person name="Rivas-Marin E."/>
            <person name="Kohn T."/>
            <person name="Peeters S.H."/>
            <person name="Heuer A."/>
            <person name="Rast P."/>
            <person name="Oberbeckmann S."/>
            <person name="Bunk B."/>
            <person name="Jeske O."/>
            <person name="Meyerdierks A."/>
            <person name="Storesund J.E."/>
            <person name="Kallscheuer N."/>
            <person name="Luecker S."/>
            <person name="Lage O.M."/>
            <person name="Pohl T."/>
            <person name="Merkel B.J."/>
            <person name="Hornburger P."/>
            <person name="Mueller R.-W."/>
            <person name="Bruemmer F."/>
            <person name="Labrenz M."/>
            <person name="Spormann A.M."/>
            <person name="Op den Camp H."/>
            <person name="Overmann J."/>
            <person name="Amann R."/>
            <person name="Jetten M.S.M."/>
            <person name="Mascher T."/>
            <person name="Medema M.H."/>
            <person name="Devos D.P."/>
            <person name="Kaster A.-K."/>
            <person name="Ovreas L."/>
            <person name="Rohde M."/>
            <person name="Galperin M.Y."/>
            <person name="Jogler C."/>
        </authorList>
    </citation>
    <scope>NUCLEOTIDE SEQUENCE [LARGE SCALE GENOMIC DNA]</scope>
    <source>
        <strain evidence="11 12">HG15A2</strain>
    </source>
</reference>
<dbReference type="InterPro" id="IPR047187">
    <property type="entry name" value="SF1_C_Upf1"/>
</dbReference>
<evidence type="ECO:0000256" key="5">
    <source>
        <dbReference type="ARBA" id="ARBA00022741"/>
    </source>
</evidence>
<evidence type="ECO:0000256" key="4">
    <source>
        <dbReference type="ARBA" id="ARBA00022490"/>
    </source>
</evidence>
<keyword evidence="8" id="KW-0067">ATP-binding</keyword>
<dbReference type="Pfam" id="PF21138">
    <property type="entry name" value="SMUBP-2_HCS1_1B"/>
    <property type="match status" value="1"/>
</dbReference>
<evidence type="ECO:0000313" key="12">
    <source>
        <dbReference type="Proteomes" id="UP000319852"/>
    </source>
</evidence>
<keyword evidence="5" id="KW-0547">Nucleotide-binding</keyword>
<dbReference type="RefSeq" id="WP_246117910.1">
    <property type="nucleotide sequence ID" value="NZ_CP036263.1"/>
</dbReference>
<dbReference type="AlphaFoldDB" id="A0A517MUA1"/>
<dbReference type="Pfam" id="PF13087">
    <property type="entry name" value="AAA_12"/>
    <property type="match status" value="1"/>
</dbReference>
<dbReference type="GO" id="GO:0005524">
    <property type="term" value="F:ATP binding"/>
    <property type="evidence" value="ECO:0007669"/>
    <property type="project" value="UniProtKB-KW"/>
</dbReference>
<dbReference type="InterPro" id="IPR003593">
    <property type="entry name" value="AAA+_ATPase"/>
</dbReference>
<feature type="domain" description="Helicase ATP-binding" evidence="10">
    <location>
        <begin position="175"/>
        <end position="437"/>
    </location>
</feature>
<gene>
    <name evidence="11" type="primary">recD2</name>
    <name evidence="11" type="ORF">HG15A2_17410</name>
</gene>
<dbReference type="EMBL" id="CP036263">
    <property type="protein sequence ID" value="QDS98461.1"/>
    <property type="molecule type" value="Genomic_DNA"/>
</dbReference>
<dbReference type="GO" id="GO:0005737">
    <property type="term" value="C:cytoplasm"/>
    <property type="evidence" value="ECO:0007669"/>
    <property type="project" value="UniProtKB-SubCell"/>
</dbReference>
<dbReference type="SUPFAM" id="SSF52540">
    <property type="entry name" value="P-loop containing nucleoside triphosphate hydrolases"/>
    <property type="match status" value="1"/>
</dbReference>
<dbReference type="GO" id="GO:0043139">
    <property type="term" value="F:5'-3' DNA helicase activity"/>
    <property type="evidence" value="ECO:0007669"/>
    <property type="project" value="TreeGrafter"/>
</dbReference>
<dbReference type="FunFam" id="3.40.50.300:FF:000326">
    <property type="entry name" value="P-loop containing nucleoside triphosphate hydrolase"/>
    <property type="match status" value="1"/>
</dbReference>
<comment type="subcellular location">
    <subcellularLocation>
        <location evidence="1">Cytoplasm</location>
    </subcellularLocation>
</comment>
<dbReference type="InterPro" id="IPR014001">
    <property type="entry name" value="Helicase_ATP-bd"/>
</dbReference>
<evidence type="ECO:0000256" key="7">
    <source>
        <dbReference type="ARBA" id="ARBA00022806"/>
    </source>
</evidence>
<dbReference type="GO" id="GO:0016787">
    <property type="term" value="F:hydrolase activity"/>
    <property type="evidence" value="ECO:0007669"/>
    <property type="project" value="UniProtKB-KW"/>
</dbReference>
<evidence type="ECO:0000313" key="11">
    <source>
        <dbReference type="EMBL" id="QDS98461.1"/>
    </source>
</evidence>
<evidence type="ECO:0000256" key="3">
    <source>
        <dbReference type="ARBA" id="ARBA00012551"/>
    </source>
</evidence>
<feature type="domain" description="AAA+ ATPase" evidence="9">
    <location>
        <begin position="193"/>
        <end position="361"/>
    </location>
</feature>
<dbReference type="SMART" id="SM00382">
    <property type="entry name" value="AAA"/>
    <property type="match status" value="1"/>
</dbReference>
<keyword evidence="7 11" id="KW-0347">Helicase</keyword>
<evidence type="ECO:0000256" key="8">
    <source>
        <dbReference type="ARBA" id="ARBA00022840"/>
    </source>
</evidence>
<sequence length="631" mass="71278">MNWATADKYFDQLEHWLDMEGEAERQRMVERRQQKRTGNPERSGETIVNLRLVDHRSGLAGRFLIDFAKPAAERLPMNRLKVGAPVVVSDEDQPDSSGIPGVVSKRTATSVQVALEEWPQARHFRLDLSPDERTRRRQLSAIGRARQLNGSQARLRDRLLGLQELRFHEPPKVEFSTHLNPPQEEAVRFALSARDFAILHGPPGTGKTTTLAEVILQAVRNGERILACAPSNTAVDNLLERLVTQLPSVIRVGHPARVLEWLRGHTLDELVEADESTAIVQEMYREAEMLMRSASKSSRSRNAYTRKGELYAEAKSLRQQARLLERHLVQQVLDRGDVICTTLTLDEELLGDREFDLVVIDEACQSTEPALWQAMLRGKRLVLAGDHCQLPPTIISKAAAREGFATSPMERLINQAGDQVFRRLTVQYRMHESIMRFSSDQFYDGQLIADASVKSHRLADLPIVTEELTDTPIIEFWDTAGASWDEQIETDGMSKFNAKEANWVVKQVQQFVEAGVEPSQIAVIAPYAAQVRLLRNRLQLEGLEVDTVDGFQGREKEVVIITFVRSNTTGEIGFLSDTRRTNVALTRAKRALRIIGDSATLCGNPFYAQLLDYFQTQEAYHSVWELQDDDP</sequence>
<evidence type="ECO:0000259" key="9">
    <source>
        <dbReference type="SMART" id="SM00382"/>
    </source>
</evidence>
<accession>A0A517MUA1</accession>
<dbReference type="InterPro" id="IPR041677">
    <property type="entry name" value="DNA2/NAM7_AAA_11"/>
</dbReference>
<dbReference type="GO" id="GO:0003723">
    <property type="term" value="F:RNA binding"/>
    <property type="evidence" value="ECO:0007669"/>
    <property type="project" value="InterPro"/>
</dbReference>
<dbReference type="GO" id="GO:0005694">
    <property type="term" value="C:chromosome"/>
    <property type="evidence" value="ECO:0007669"/>
    <property type="project" value="UniProtKB-ARBA"/>
</dbReference>
<dbReference type="InterPro" id="IPR048761">
    <property type="entry name" value="SMUBP-2_HCS1_1B"/>
</dbReference>
<dbReference type="EC" id="3.6.4.12" evidence="3"/>
<evidence type="ECO:0000256" key="1">
    <source>
        <dbReference type="ARBA" id="ARBA00004496"/>
    </source>
</evidence>
<evidence type="ECO:0000256" key="2">
    <source>
        <dbReference type="ARBA" id="ARBA00007913"/>
    </source>
</evidence>
<dbReference type="KEGG" id="amob:HG15A2_17410"/>